<gene>
    <name evidence="1" type="ORF">KGQ19_10025</name>
</gene>
<sequence>MTPEFLPEFLTAVAESAGRVADTFQSLPFRADRPYDPRPVATVAAEELAVLCDVVAALDRPLVIGGDTPTRTEPLGVDLAGLMSFLQLVAVLYHGLETVPPVLTVSAGRNLSATQLIARRVRDRARREAIRA</sequence>
<evidence type="ECO:0000313" key="1">
    <source>
        <dbReference type="EMBL" id="MBS2547210.1"/>
    </source>
</evidence>
<dbReference type="EMBL" id="JAAFYZ010000024">
    <property type="protein sequence ID" value="MBS2547210.1"/>
    <property type="molecule type" value="Genomic_DNA"/>
</dbReference>
<reference evidence="1 2" key="1">
    <citation type="submission" date="2020-02" db="EMBL/GenBank/DDBJ databases">
        <title>Acidophilic actinobacteria isolated from forest soil.</title>
        <authorList>
            <person name="Golinska P."/>
        </authorList>
    </citation>
    <scope>NUCLEOTIDE SEQUENCE [LARGE SCALE GENOMIC DNA]</scope>
    <source>
        <strain evidence="1 2">NL8</strain>
    </source>
</reference>
<name>A0ABS5KMI2_9ACTN</name>
<accession>A0ABS5KMI2</accession>
<evidence type="ECO:0000313" key="2">
    <source>
        <dbReference type="Proteomes" id="UP000730482"/>
    </source>
</evidence>
<organism evidence="1 2">
    <name type="scientific">Catenulispora pinistramenti</name>
    <dbReference type="NCBI Taxonomy" id="2705254"/>
    <lineage>
        <taxon>Bacteria</taxon>
        <taxon>Bacillati</taxon>
        <taxon>Actinomycetota</taxon>
        <taxon>Actinomycetes</taxon>
        <taxon>Catenulisporales</taxon>
        <taxon>Catenulisporaceae</taxon>
        <taxon>Catenulispora</taxon>
    </lineage>
</organism>
<keyword evidence="2" id="KW-1185">Reference proteome</keyword>
<comment type="caution">
    <text evidence="1">The sequence shown here is derived from an EMBL/GenBank/DDBJ whole genome shotgun (WGS) entry which is preliminary data.</text>
</comment>
<dbReference type="RefSeq" id="WP_212008808.1">
    <property type="nucleotide sequence ID" value="NZ_JAAFYZ010000024.1"/>
</dbReference>
<proteinExistence type="predicted"/>
<protein>
    <submittedName>
        <fullName evidence="1">Uncharacterized protein</fullName>
    </submittedName>
</protein>
<dbReference type="Proteomes" id="UP000730482">
    <property type="component" value="Unassembled WGS sequence"/>
</dbReference>